<organism evidence="1 2">
    <name type="scientific">Tetrahymena thermophila (strain SB210)</name>
    <dbReference type="NCBI Taxonomy" id="312017"/>
    <lineage>
        <taxon>Eukaryota</taxon>
        <taxon>Sar</taxon>
        <taxon>Alveolata</taxon>
        <taxon>Ciliophora</taxon>
        <taxon>Intramacronucleata</taxon>
        <taxon>Oligohymenophorea</taxon>
        <taxon>Hymenostomatida</taxon>
        <taxon>Tetrahymenina</taxon>
        <taxon>Tetrahymenidae</taxon>
        <taxon>Tetrahymena</taxon>
    </lineage>
</organism>
<protein>
    <recommendedName>
        <fullName evidence="3">Phospholipid scramblase</fullName>
    </recommendedName>
</protein>
<dbReference type="EMBL" id="GG662440">
    <property type="protein sequence ID" value="EAR84035.1"/>
    <property type="molecule type" value="Genomic_DNA"/>
</dbReference>
<gene>
    <name evidence="1" type="ORF">TTHERM_00760820</name>
</gene>
<evidence type="ECO:0000313" key="1">
    <source>
        <dbReference type="EMBL" id="EAR84035.1"/>
    </source>
</evidence>
<dbReference type="InParanoid" id="I7LZJ2"/>
<proteinExistence type="predicted"/>
<sequence length="269" mass="30097">MIKGLIQSAFLKSKKNNEENYLKQNSKEHKDSAPIKNPKKAYEELRSLAQINTHVGQLNGVKGVYIQEVFTLSNMFSWNTSNVFEIHEGDSQGRRLYSDSKPILYSVAKLEACCSCKCSEAGASEMAITTQLNDTSSVAPYLFLQERNNCCGYNSCLISINDNGNGTQVGKIQLGYCNSMTVSSNYTNGLEIKYPKCQCSCNQVNYSVSDDDGNKAVLIQKTNCCNCNNPYTYELGFPPNYNQDQNQILLASTIFLGYVNYQQRKNDNN</sequence>
<dbReference type="GeneID" id="7839895"/>
<accession>I7LZJ2</accession>
<dbReference type="Proteomes" id="UP000009168">
    <property type="component" value="Unassembled WGS sequence"/>
</dbReference>
<name>I7LZJ2_TETTS</name>
<dbReference type="AlphaFoldDB" id="I7LZJ2"/>
<dbReference type="KEGG" id="tet:TTHERM_00760820"/>
<dbReference type="RefSeq" id="XP_001031698.1">
    <property type="nucleotide sequence ID" value="XM_001031698.1"/>
</dbReference>
<keyword evidence="2" id="KW-1185">Reference proteome</keyword>
<reference evidence="2" key="1">
    <citation type="journal article" date="2006" name="PLoS Biol.">
        <title>Macronuclear genome sequence of the ciliate Tetrahymena thermophila, a model eukaryote.</title>
        <authorList>
            <person name="Eisen J.A."/>
            <person name="Coyne R.S."/>
            <person name="Wu M."/>
            <person name="Wu D."/>
            <person name="Thiagarajan M."/>
            <person name="Wortman J.R."/>
            <person name="Badger J.H."/>
            <person name="Ren Q."/>
            <person name="Amedeo P."/>
            <person name="Jones K.M."/>
            <person name="Tallon L.J."/>
            <person name="Delcher A.L."/>
            <person name="Salzberg S.L."/>
            <person name="Silva J.C."/>
            <person name="Haas B.J."/>
            <person name="Majoros W.H."/>
            <person name="Farzad M."/>
            <person name="Carlton J.M."/>
            <person name="Smith R.K. Jr."/>
            <person name="Garg J."/>
            <person name="Pearlman R.E."/>
            <person name="Karrer K.M."/>
            <person name="Sun L."/>
            <person name="Manning G."/>
            <person name="Elde N.C."/>
            <person name="Turkewitz A.P."/>
            <person name="Asai D.J."/>
            <person name="Wilkes D.E."/>
            <person name="Wang Y."/>
            <person name="Cai H."/>
            <person name="Collins K."/>
            <person name="Stewart B.A."/>
            <person name="Lee S.R."/>
            <person name="Wilamowska K."/>
            <person name="Weinberg Z."/>
            <person name="Ruzzo W.L."/>
            <person name="Wloga D."/>
            <person name="Gaertig J."/>
            <person name="Frankel J."/>
            <person name="Tsao C.-C."/>
            <person name="Gorovsky M.A."/>
            <person name="Keeling P.J."/>
            <person name="Waller R.F."/>
            <person name="Patron N.J."/>
            <person name="Cherry J.M."/>
            <person name="Stover N.A."/>
            <person name="Krieger C.J."/>
            <person name="del Toro C."/>
            <person name="Ryder H.F."/>
            <person name="Williamson S.C."/>
            <person name="Barbeau R.A."/>
            <person name="Hamilton E.P."/>
            <person name="Orias E."/>
        </authorList>
    </citation>
    <scope>NUCLEOTIDE SEQUENCE [LARGE SCALE GENOMIC DNA]</scope>
    <source>
        <strain evidence="2">SB210</strain>
    </source>
</reference>
<dbReference type="HOGENOM" id="CLU_1010022_0_0_1"/>
<evidence type="ECO:0000313" key="2">
    <source>
        <dbReference type="Proteomes" id="UP000009168"/>
    </source>
</evidence>
<evidence type="ECO:0008006" key="3">
    <source>
        <dbReference type="Google" id="ProtNLM"/>
    </source>
</evidence>